<evidence type="ECO:0000313" key="4">
    <source>
        <dbReference type="Proteomes" id="UP000093412"/>
    </source>
</evidence>
<dbReference type="EMBL" id="MAQA01000067">
    <property type="protein sequence ID" value="OCI29588.1"/>
    <property type="molecule type" value="Genomic_DNA"/>
</dbReference>
<feature type="compositionally biased region" description="Pro residues" evidence="1">
    <location>
        <begin position="1"/>
        <end position="22"/>
    </location>
</feature>
<dbReference type="SUPFAM" id="SSF55166">
    <property type="entry name" value="Hedgehog/DD-peptidase"/>
    <property type="match status" value="1"/>
</dbReference>
<accession>A0ABX2XZT4</accession>
<comment type="caution">
    <text evidence="3">The sequence shown here is derived from an EMBL/GenBank/DDBJ whole genome shotgun (WGS) entry which is preliminary data.</text>
</comment>
<dbReference type="CDD" id="cd14846">
    <property type="entry name" value="Peptidase_M15_like"/>
    <property type="match status" value="1"/>
</dbReference>
<keyword evidence="3" id="KW-0378">Hydrolase</keyword>
<evidence type="ECO:0000256" key="1">
    <source>
        <dbReference type="SAM" id="MobiDB-lite"/>
    </source>
</evidence>
<gene>
    <name evidence="3" type="ORF">OERS_37420</name>
</gene>
<protein>
    <submittedName>
        <fullName evidence="3">D-alanyl-D-alanine carboxypeptidase</fullName>
    </submittedName>
</protein>
<dbReference type="InterPro" id="IPR052179">
    <property type="entry name" value="DD-CPase-like"/>
</dbReference>
<evidence type="ECO:0000313" key="3">
    <source>
        <dbReference type="EMBL" id="OCI29588.1"/>
    </source>
</evidence>
<keyword evidence="4" id="KW-1185">Reference proteome</keyword>
<dbReference type="Pfam" id="PF02557">
    <property type="entry name" value="VanY"/>
    <property type="match status" value="1"/>
</dbReference>
<dbReference type="RefSeq" id="WP_139107939.1">
    <property type="nucleotide sequence ID" value="NZ_MAQA01000067.1"/>
</dbReference>
<organism evidence="3 4">
    <name type="scientific">Oerskovia enterophila</name>
    <dbReference type="NCBI Taxonomy" id="43678"/>
    <lineage>
        <taxon>Bacteria</taxon>
        <taxon>Bacillati</taxon>
        <taxon>Actinomycetota</taxon>
        <taxon>Actinomycetes</taxon>
        <taxon>Micrococcales</taxon>
        <taxon>Cellulomonadaceae</taxon>
        <taxon>Oerskovia</taxon>
    </lineage>
</organism>
<evidence type="ECO:0000259" key="2">
    <source>
        <dbReference type="Pfam" id="PF02557"/>
    </source>
</evidence>
<dbReference type="PANTHER" id="PTHR34385:SF1">
    <property type="entry name" value="PEPTIDOGLYCAN L-ALANYL-D-GLUTAMATE ENDOPEPTIDASE CWLK"/>
    <property type="match status" value="1"/>
</dbReference>
<keyword evidence="3" id="KW-0121">Carboxypeptidase</keyword>
<dbReference type="InterPro" id="IPR009045">
    <property type="entry name" value="Zn_M74/Hedgehog-like"/>
</dbReference>
<reference evidence="3 4" key="1">
    <citation type="submission" date="2016-06" db="EMBL/GenBank/DDBJ databases">
        <title>Genome sequence of Oerskovia enterophila DSM 43852.</title>
        <authorList>
            <person name="Poehlein A."/>
            <person name="Jag V."/>
            <person name="Bengelsdorf F.R."/>
            <person name="Daniel R."/>
            <person name="Duerre P."/>
        </authorList>
    </citation>
    <scope>NUCLEOTIDE SEQUENCE [LARGE SCALE GENOMIC DNA]</scope>
    <source>
        <strain evidence="3 4">DSM 43852</strain>
    </source>
</reference>
<dbReference type="GO" id="GO:0004180">
    <property type="term" value="F:carboxypeptidase activity"/>
    <property type="evidence" value="ECO:0007669"/>
    <property type="project" value="UniProtKB-KW"/>
</dbReference>
<proteinExistence type="predicted"/>
<feature type="region of interest" description="Disordered" evidence="1">
    <location>
        <begin position="1"/>
        <end position="73"/>
    </location>
</feature>
<name>A0ABX2XZT4_9CELL</name>
<dbReference type="InterPro" id="IPR003709">
    <property type="entry name" value="VanY-like_core_dom"/>
</dbReference>
<dbReference type="Gene3D" id="3.30.1380.10">
    <property type="match status" value="1"/>
</dbReference>
<feature type="compositionally biased region" description="Low complexity" evidence="1">
    <location>
        <begin position="59"/>
        <end position="68"/>
    </location>
</feature>
<feature type="domain" description="D-alanyl-D-alanine carboxypeptidase-like core" evidence="2">
    <location>
        <begin position="140"/>
        <end position="228"/>
    </location>
</feature>
<sequence length="262" mass="26936">MTFDVPPPPSFPAGSRPVPPAAAAPTSAVPSPPLPTFDSLVPGTGTAGLRPAPRDRRAWPSGRSSAGSARRRRSPADRVYAAVVVAALVACGVSAYRLLAPDAPSAGADLGAGVGPGAGAAPGTTGEADGSRAEAPATGLDPELLRRFEQAQALAAEDGIELTLVSGWRSAEEQAQVVEDVVRKRGSLEEAKRWVLPPEASAHVAGTAIDVGATDGALWLGEHGADLGLCRTYANEMWHFEAVIEPGGTCPEMHEDSRVGWE</sequence>
<dbReference type="PANTHER" id="PTHR34385">
    <property type="entry name" value="D-ALANYL-D-ALANINE CARBOXYPEPTIDASE"/>
    <property type="match status" value="1"/>
</dbReference>
<dbReference type="Proteomes" id="UP000093412">
    <property type="component" value="Unassembled WGS sequence"/>
</dbReference>
<keyword evidence="3" id="KW-0645">Protease</keyword>